<dbReference type="PANTHER" id="PTHR36729">
    <property type="entry name" value="EXPRESSED PROTEIN"/>
    <property type="match status" value="1"/>
</dbReference>
<evidence type="ECO:0000259" key="1">
    <source>
        <dbReference type="Pfam" id="PF24869"/>
    </source>
</evidence>
<accession>A0ABY3PG89</accession>
<name>A0ABY3PG89_9CYAN</name>
<dbReference type="RefSeq" id="WP_230839657.1">
    <property type="nucleotide sequence ID" value="NZ_CP063845.1"/>
</dbReference>
<reference evidence="2 3" key="1">
    <citation type="journal article" date="2021" name="Genome Biol. Evol.">
        <title>Complete Genome Sequencing of a Novel Gloeobacter Species from a Waterfall Cave in Mexico.</title>
        <authorList>
            <person name="Saw J.H."/>
            <person name="Cardona T."/>
            <person name="Montejano G."/>
        </authorList>
    </citation>
    <scope>NUCLEOTIDE SEQUENCE [LARGE SCALE GENOMIC DNA]</scope>
    <source>
        <strain evidence="2">MG652769</strain>
    </source>
</reference>
<proteinExistence type="predicted"/>
<dbReference type="Pfam" id="PF24869">
    <property type="entry name" value="DUF7734"/>
    <property type="match status" value="1"/>
</dbReference>
<dbReference type="PANTHER" id="PTHR36729:SF2">
    <property type="entry name" value="EXPRESSED PROTEIN"/>
    <property type="match status" value="1"/>
</dbReference>
<feature type="domain" description="DUF7734" evidence="1">
    <location>
        <begin position="5"/>
        <end position="92"/>
    </location>
</feature>
<protein>
    <recommendedName>
        <fullName evidence="1">DUF7734 domain-containing protein</fullName>
    </recommendedName>
</protein>
<evidence type="ECO:0000313" key="3">
    <source>
        <dbReference type="Proteomes" id="UP001054846"/>
    </source>
</evidence>
<dbReference type="EMBL" id="CP063845">
    <property type="protein sequence ID" value="UFP92671.1"/>
    <property type="molecule type" value="Genomic_DNA"/>
</dbReference>
<gene>
    <name evidence="2" type="ORF">ISF26_12550</name>
</gene>
<dbReference type="InterPro" id="IPR056636">
    <property type="entry name" value="DUF7734"/>
</dbReference>
<evidence type="ECO:0000313" key="2">
    <source>
        <dbReference type="EMBL" id="UFP92671.1"/>
    </source>
</evidence>
<dbReference type="Proteomes" id="UP001054846">
    <property type="component" value="Chromosome"/>
</dbReference>
<organism evidence="2 3">
    <name type="scientific">Gloeobacter morelensis MG652769</name>
    <dbReference type="NCBI Taxonomy" id="2781736"/>
    <lineage>
        <taxon>Bacteria</taxon>
        <taxon>Bacillati</taxon>
        <taxon>Cyanobacteriota</taxon>
        <taxon>Cyanophyceae</taxon>
        <taxon>Gloeobacterales</taxon>
        <taxon>Gloeobacteraceae</taxon>
        <taxon>Gloeobacter</taxon>
        <taxon>Gloeobacter morelensis</taxon>
    </lineage>
</organism>
<keyword evidence="3" id="KW-1185">Reference proteome</keyword>
<sequence length="99" mass="10487">MPLGDALEAYTRKRPGEVLLVRVLLDGSEEEVLVFRGASSFLTRPTPADPGQPVIPAGAQLLGVERQRAPFSPVNPQVIATGLQDEALATLLAEVGIDL</sequence>